<dbReference type="Proteomes" id="UP001571476">
    <property type="component" value="Unassembled WGS sequence"/>
</dbReference>
<dbReference type="Pfam" id="PF01978">
    <property type="entry name" value="TrmB"/>
    <property type="match status" value="1"/>
</dbReference>
<dbReference type="EMBL" id="JBGOSP010000054">
    <property type="protein sequence ID" value="MFA3843230.1"/>
    <property type="molecule type" value="Genomic_DNA"/>
</dbReference>
<feature type="domain" description="HTH luxR-type" evidence="1">
    <location>
        <begin position="257"/>
        <end position="314"/>
    </location>
</feature>
<name>A0ABV4SYB1_9ACTN</name>
<comment type="caution">
    <text evidence="2">The sequence shown here is derived from an EMBL/GenBank/DDBJ whole genome shotgun (WGS) entry which is preliminary data.</text>
</comment>
<evidence type="ECO:0000313" key="2">
    <source>
        <dbReference type="EMBL" id="MFA3843230.1"/>
    </source>
</evidence>
<dbReference type="RefSeq" id="WP_372567080.1">
    <property type="nucleotide sequence ID" value="NZ_JBGOSP010000054.1"/>
</dbReference>
<dbReference type="PANTHER" id="PTHR34293:SF1">
    <property type="entry name" value="HTH-TYPE TRANSCRIPTIONAL REGULATOR TRMBL2"/>
    <property type="match status" value="1"/>
</dbReference>
<evidence type="ECO:0000313" key="3">
    <source>
        <dbReference type="Proteomes" id="UP001571476"/>
    </source>
</evidence>
<protein>
    <submittedName>
        <fullName evidence="2">Helix-turn-helix domain-containing protein</fullName>
    </submittedName>
</protein>
<dbReference type="InterPro" id="IPR036388">
    <property type="entry name" value="WH-like_DNA-bd_sf"/>
</dbReference>
<proteinExistence type="predicted"/>
<dbReference type="SUPFAM" id="SSF46894">
    <property type="entry name" value="C-terminal effector domain of the bipartite response regulators"/>
    <property type="match status" value="1"/>
</dbReference>
<evidence type="ECO:0000259" key="1">
    <source>
        <dbReference type="SMART" id="SM00421"/>
    </source>
</evidence>
<dbReference type="Gene3D" id="1.10.10.10">
    <property type="entry name" value="Winged helix-like DNA-binding domain superfamily/Winged helix DNA-binding domain"/>
    <property type="match status" value="2"/>
</dbReference>
<sequence length="337" mass="36763">MLEALGLSTAESQVYQRLVGSGRCPVDRLEQRTGLTGTQLEQAVAALAVKGLVTLTDDLPAQMIPAPPDIAGETLLLARMNELQSAKGALQRLTKEYREALRPAALEEIAEIVPAEALAQRCEQLQLRARREVLRFDAPPYLLIEEFNVAELEQLAAGVRFRTVYDRAAIEGYAVQLEIRRFMDAGEQARVLARLPVKLIIVDRSTAMLAVRTDDGRPPGAVVQIHQGPLLDALVALFELVWVTALPLDPSADETHRSELSGSDTHLLLLLLSGLTDDAIARLMGIGKRTVNRRVRGLMDLTGASSRMQLGWQACERGWITAGDLDGLQPPGIGQDT</sequence>
<keyword evidence="3" id="KW-1185">Reference proteome</keyword>
<reference evidence="2 3" key="1">
    <citation type="submission" date="2024-08" db="EMBL/GenBank/DDBJ databases">
        <title>Genome sequence of Streptomyces aureus CACIA-1.46HGO.</title>
        <authorList>
            <person name="Evangelista-Martinez Z."/>
        </authorList>
    </citation>
    <scope>NUCLEOTIDE SEQUENCE [LARGE SCALE GENOMIC DNA]</scope>
    <source>
        <strain evidence="2 3">CACIA-1.46HGO</strain>
    </source>
</reference>
<gene>
    <name evidence="2" type="ORF">ACEG43_45145</name>
</gene>
<dbReference type="PANTHER" id="PTHR34293">
    <property type="entry name" value="HTH-TYPE TRANSCRIPTIONAL REGULATOR TRMBL2"/>
    <property type="match status" value="1"/>
</dbReference>
<dbReference type="InterPro" id="IPR000792">
    <property type="entry name" value="Tscrpt_reg_LuxR_C"/>
</dbReference>
<dbReference type="SMART" id="SM00421">
    <property type="entry name" value="HTH_LUXR"/>
    <property type="match status" value="1"/>
</dbReference>
<dbReference type="InterPro" id="IPR051797">
    <property type="entry name" value="TrmB-like"/>
</dbReference>
<dbReference type="InterPro" id="IPR016032">
    <property type="entry name" value="Sig_transdc_resp-reg_C-effctor"/>
</dbReference>
<organism evidence="2 3">
    <name type="scientific">Streptomyces aureus</name>
    <dbReference type="NCBI Taxonomy" id="193461"/>
    <lineage>
        <taxon>Bacteria</taxon>
        <taxon>Bacillati</taxon>
        <taxon>Actinomycetota</taxon>
        <taxon>Actinomycetes</taxon>
        <taxon>Kitasatosporales</taxon>
        <taxon>Streptomycetaceae</taxon>
        <taxon>Streptomyces</taxon>
    </lineage>
</organism>
<accession>A0ABV4SYB1</accession>
<dbReference type="InterPro" id="IPR002831">
    <property type="entry name" value="Tscrpt_reg_TrmB_N"/>
</dbReference>